<protein>
    <submittedName>
        <fullName evidence="2">Uncharacterized protein</fullName>
    </submittedName>
</protein>
<proteinExistence type="predicted"/>
<name>A0AAN6T397_9PEZI</name>
<dbReference type="EMBL" id="MU863631">
    <property type="protein sequence ID" value="KAK4102641.1"/>
    <property type="molecule type" value="Genomic_DNA"/>
</dbReference>
<reference evidence="2" key="1">
    <citation type="journal article" date="2023" name="Mol. Phylogenet. Evol.">
        <title>Genome-scale phylogeny and comparative genomics of the fungal order Sordariales.</title>
        <authorList>
            <person name="Hensen N."/>
            <person name="Bonometti L."/>
            <person name="Westerberg I."/>
            <person name="Brannstrom I.O."/>
            <person name="Guillou S."/>
            <person name="Cros-Aarteil S."/>
            <person name="Calhoun S."/>
            <person name="Haridas S."/>
            <person name="Kuo A."/>
            <person name="Mondo S."/>
            <person name="Pangilinan J."/>
            <person name="Riley R."/>
            <person name="LaButti K."/>
            <person name="Andreopoulos B."/>
            <person name="Lipzen A."/>
            <person name="Chen C."/>
            <person name="Yan M."/>
            <person name="Daum C."/>
            <person name="Ng V."/>
            <person name="Clum A."/>
            <person name="Steindorff A."/>
            <person name="Ohm R.A."/>
            <person name="Martin F."/>
            <person name="Silar P."/>
            <person name="Natvig D.O."/>
            <person name="Lalanne C."/>
            <person name="Gautier V."/>
            <person name="Ament-Velasquez S.L."/>
            <person name="Kruys A."/>
            <person name="Hutchinson M.I."/>
            <person name="Powell A.J."/>
            <person name="Barry K."/>
            <person name="Miller A.N."/>
            <person name="Grigoriev I.V."/>
            <person name="Debuchy R."/>
            <person name="Gladieux P."/>
            <person name="Hiltunen Thoren M."/>
            <person name="Johannesson H."/>
        </authorList>
    </citation>
    <scope>NUCLEOTIDE SEQUENCE</scope>
    <source>
        <strain evidence="2">CBS 757.83</strain>
    </source>
</reference>
<sequence>MDPGRRQLCTSLSQSHPPAFKEAQPMSPALAPGETGGWVRRTSMKIENCLDLIGPFGCTTEMSARQTGTAMAGIFYEKGHSCTWSHPPHSSKILWQVPVAGCISNSKMAGGSGSSYRRGQQLSPVRSPFCRKGVVKGIIKSQDAVHQSYDSRRSLRAVILPLVE</sequence>
<gene>
    <name evidence="2" type="ORF">N658DRAFT_344026</name>
</gene>
<dbReference type="Proteomes" id="UP001305647">
    <property type="component" value="Unassembled WGS sequence"/>
</dbReference>
<organism evidence="2 3">
    <name type="scientific">Parathielavia hyrcaniae</name>
    <dbReference type="NCBI Taxonomy" id="113614"/>
    <lineage>
        <taxon>Eukaryota</taxon>
        <taxon>Fungi</taxon>
        <taxon>Dikarya</taxon>
        <taxon>Ascomycota</taxon>
        <taxon>Pezizomycotina</taxon>
        <taxon>Sordariomycetes</taxon>
        <taxon>Sordariomycetidae</taxon>
        <taxon>Sordariales</taxon>
        <taxon>Chaetomiaceae</taxon>
        <taxon>Parathielavia</taxon>
    </lineage>
</organism>
<comment type="caution">
    <text evidence="2">The sequence shown here is derived from an EMBL/GenBank/DDBJ whole genome shotgun (WGS) entry which is preliminary data.</text>
</comment>
<keyword evidence="3" id="KW-1185">Reference proteome</keyword>
<dbReference type="AlphaFoldDB" id="A0AAN6T397"/>
<accession>A0AAN6T397</accession>
<evidence type="ECO:0000313" key="3">
    <source>
        <dbReference type="Proteomes" id="UP001305647"/>
    </source>
</evidence>
<feature type="region of interest" description="Disordered" evidence="1">
    <location>
        <begin position="1"/>
        <end position="36"/>
    </location>
</feature>
<evidence type="ECO:0000313" key="2">
    <source>
        <dbReference type="EMBL" id="KAK4102641.1"/>
    </source>
</evidence>
<evidence type="ECO:0000256" key="1">
    <source>
        <dbReference type="SAM" id="MobiDB-lite"/>
    </source>
</evidence>
<reference evidence="2" key="2">
    <citation type="submission" date="2023-05" db="EMBL/GenBank/DDBJ databases">
        <authorList>
            <consortium name="Lawrence Berkeley National Laboratory"/>
            <person name="Steindorff A."/>
            <person name="Hensen N."/>
            <person name="Bonometti L."/>
            <person name="Westerberg I."/>
            <person name="Brannstrom I.O."/>
            <person name="Guillou S."/>
            <person name="Cros-Aarteil S."/>
            <person name="Calhoun S."/>
            <person name="Haridas S."/>
            <person name="Kuo A."/>
            <person name="Mondo S."/>
            <person name="Pangilinan J."/>
            <person name="Riley R."/>
            <person name="Labutti K."/>
            <person name="Andreopoulos B."/>
            <person name="Lipzen A."/>
            <person name="Chen C."/>
            <person name="Yanf M."/>
            <person name="Daum C."/>
            <person name="Ng V."/>
            <person name="Clum A."/>
            <person name="Ohm R."/>
            <person name="Martin F."/>
            <person name="Silar P."/>
            <person name="Natvig D."/>
            <person name="Lalanne C."/>
            <person name="Gautier V."/>
            <person name="Ament-Velasquez S.L."/>
            <person name="Kruys A."/>
            <person name="Hutchinson M.I."/>
            <person name="Powell A.J."/>
            <person name="Barry K."/>
            <person name="Miller A.N."/>
            <person name="Grigoriev I.V."/>
            <person name="Debuchy R."/>
            <person name="Gladieux P."/>
            <person name="Thoren M.H."/>
            <person name="Johannesson H."/>
        </authorList>
    </citation>
    <scope>NUCLEOTIDE SEQUENCE</scope>
    <source>
        <strain evidence="2">CBS 757.83</strain>
    </source>
</reference>